<dbReference type="GO" id="GO:0052170">
    <property type="term" value="P:symbiont-mediated suppression of host innate immune response"/>
    <property type="evidence" value="ECO:0007669"/>
    <property type="project" value="UniProtKB-KW"/>
</dbReference>
<dbReference type="InterPro" id="IPR007094">
    <property type="entry name" value="RNA-dir_pol_PSvirus"/>
</dbReference>
<evidence type="ECO:0000256" key="9">
    <source>
        <dbReference type="ARBA" id="ARBA00022840"/>
    </source>
</evidence>
<keyword evidence="2" id="KW-0945">Host-virus interaction</keyword>
<dbReference type="SUPFAM" id="SSF52540">
    <property type="entry name" value="P-loop containing nucleoside triphosphate hydrolases"/>
    <property type="match status" value="1"/>
</dbReference>
<evidence type="ECO:0000256" key="8">
    <source>
        <dbReference type="ARBA" id="ARBA00022801"/>
    </source>
</evidence>
<dbReference type="Gene3D" id="3.30.450.420">
    <property type="match status" value="1"/>
</dbReference>
<dbReference type="GO" id="GO:0003968">
    <property type="term" value="F:RNA-directed RNA polymerase activity"/>
    <property type="evidence" value="ECO:0007669"/>
    <property type="project" value="UniProtKB-KW"/>
</dbReference>
<dbReference type="GO" id="GO:0016787">
    <property type="term" value="F:hydrolase activity"/>
    <property type="evidence" value="ECO:0007669"/>
    <property type="project" value="UniProtKB-KW"/>
</dbReference>
<keyword evidence="5" id="KW-0808">Transferase</keyword>
<evidence type="ECO:0000256" key="1">
    <source>
        <dbReference type="ARBA" id="ARBA00013540"/>
    </source>
</evidence>
<keyword evidence="4" id="KW-1090">Inhibition of host innate immune response by virus</keyword>
<name>A0A0C5G5Y2_9VIRU</name>
<accession>A0A0C5G5Y2</accession>
<reference evidence="16" key="1">
    <citation type="submission" date="2014-10" db="EMBL/GenBank/DDBJ databases">
        <title>Detection, genetic diversity and evolution of cucumber green mottle mosaic virus with different host in Zhejiang.</title>
        <authorList>
            <person name="Rao L."/>
            <person name="Wu J."/>
            <person name="Zhou X."/>
        </authorList>
    </citation>
    <scope>NUCLEOTIDE SEQUENCE</scope>
    <source>
        <strain evidence="16">XS7</strain>
    </source>
</reference>
<dbReference type="GO" id="GO:0006396">
    <property type="term" value="P:RNA processing"/>
    <property type="evidence" value="ECO:0007669"/>
    <property type="project" value="InterPro"/>
</dbReference>
<organism evidence="16">
    <name type="scientific">Cucumber green mottle mosaic virus</name>
    <dbReference type="NCBI Taxonomy" id="12235"/>
    <lineage>
        <taxon>Viruses</taxon>
        <taxon>Riboviria</taxon>
        <taxon>Orthornavirae</taxon>
        <taxon>Kitrinoviricota</taxon>
        <taxon>Alsuviricetes</taxon>
        <taxon>Martellivirales</taxon>
        <taxon>Virgaviridae</taxon>
        <taxon>Tobamovirus</taxon>
        <taxon>Tobamovirus viridimaculae</taxon>
    </lineage>
</organism>
<evidence type="ECO:0000256" key="12">
    <source>
        <dbReference type="ARBA" id="ARBA00047984"/>
    </source>
</evidence>
<dbReference type="GO" id="GO:0003724">
    <property type="term" value="F:RNA helicase activity"/>
    <property type="evidence" value="ECO:0007669"/>
    <property type="project" value="UniProtKB-EC"/>
</dbReference>
<proteinExistence type="predicted"/>
<feature type="domain" description="RdRp catalytic" evidence="13">
    <location>
        <begin position="1413"/>
        <end position="1526"/>
    </location>
</feature>
<comment type="catalytic activity">
    <reaction evidence="12">
        <text>ATP + H2O = ADP + phosphate + H(+)</text>
        <dbReference type="Rhea" id="RHEA:13065"/>
        <dbReference type="ChEBI" id="CHEBI:15377"/>
        <dbReference type="ChEBI" id="CHEBI:15378"/>
        <dbReference type="ChEBI" id="CHEBI:30616"/>
        <dbReference type="ChEBI" id="CHEBI:43474"/>
        <dbReference type="ChEBI" id="CHEBI:456216"/>
        <dbReference type="EC" id="3.6.4.13"/>
    </reaction>
</comment>
<dbReference type="InterPro" id="IPR027351">
    <property type="entry name" value="(+)RNA_virus_helicase_core_dom"/>
</dbReference>
<dbReference type="GO" id="GO:0003723">
    <property type="term" value="F:RNA binding"/>
    <property type="evidence" value="ECO:0007669"/>
    <property type="project" value="InterPro"/>
</dbReference>
<dbReference type="Gene3D" id="3.40.50.300">
    <property type="entry name" value="P-loop containing nucleotide triphosphate hydrolases"/>
    <property type="match status" value="2"/>
</dbReference>
<evidence type="ECO:0000256" key="2">
    <source>
        <dbReference type="ARBA" id="ARBA00022463"/>
    </source>
</evidence>
<keyword evidence="3" id="KW-0696">RNA-directed RNA polymerase</keyword>
<protein>
    <recommendedName>
        <fullName evidence="1">Replicase large subunit</fullName>
    </recommendedName>
</protein>
<evidence type="ECO:0000313" key="16">
    <source>
        <dbReference type="EMBL" id="AJP08669.1"/>
    </source>
</evidence>
<dbReference type="Pfam" id="PF00978">
    <property type="entry name" value="RdRP_2"/>
    <property type="match status" value="1"/>
</dbReference>
<dbReference type="GO" id="GO:0006351">
    <property type="term" value="P:DNA-templated transcription"/>
    <property type="evidence" value="ECO:0007669"/>
    <property type="project" value="InterPro"/>
</dbReference>
<keyword evidence="7" id="KW-0547">Nucleotide-binding</keyword>
<dbReference type="SUPFAM" id="SSF56672">
    <property type="entry name" value="DNA/RNA polymerases"/>
    <property type="match status" value="1"/>
</dbReference>
<evidence type="ECO:0000256" key="11">
    <source>
        <dbReference type="ARBA" id="ARBA00023280"/>
    </source>
</evidence>
<dbReference type="GO" id="GO:0008174">
    <property type="term" value="F:mRNA methyltransferase activity"/>
    <property type="evidence" value="ECO:0007669"/>
    <property type="project" value="UniProtKB-UniRule"/>
</dbReference>
<dbReference type="InterPro" id="IPR001788">
    <property type="entry name" value="RNA-dep_RNA_pol_alsuvir"/>
</dbReference>
<keyword evidence="2" id="KW-0941">Suppressor of RNA silencing</keyword>
<dbReference type="PROSITE" id="PS51657">
    <property type="entry name" value="PSRV_HELICASE"/>
    <property type="match status" value="1"/>
</dbReference>
<sequence length="1648" mass="186572">MANINEQINNQRDAAASGRNNLVSQLASKRVYDEAVRSLDHQDRRPKMNFSRVVSTEHTRLVTDAYPEFSISFTATKNSVHSLAGGLRLLELEYMMMQVPYGSPCYDIGGNYTQHLFKGRSYVHCCNPCLDLKDVARNVMYNDMITQHVQRHKGSGGCRPLPTFQIDAFRRYDSSPCAVTCSDVFQECSYDFGSGRDNHAVSLHSIYDIPYSSIGPALHRKNVRVCYAAFHFSEALLLGSPVGNLNSIGAQFRVDGDDVHFLFSEESTLHYTHSLENIKLIVMRTYFPADDRFVYIKEFMVKRVDTFFFRLVRADTHMLHKSVGHYSKSKSEYFALNTPPIFQDKATFSVWFPEAKRKVLIPKFELSRFLSGNVKISRMLVDADFVHTIINHISTYDNKALVWKNVQSFVESIRSRVIVNGVSVKSEWNVPVDQLTDISFSIFLLVKVRKVQIELMSDKVVIEARGLLRRFADSLKSAVEGLGDCVYDALVQTGWFDTSSDELKVLLPEPFMTFSDYLEGMYEADAKIERESVSELLASGDDLFKKIDEIRNNYSGVEFDVEKFQEFCKELNVNPMLIGHVIEAIFSQKAGVTVTGLGTLSPEMGASVALSSTSVDTCEDMDVTEDMEDIVLMADKSHSYMSPEMARWANVKHGNNKGALVEYKVGTSMTLPATWAEKGKAVLPLSGICVRKPQFSKPLDEEDDLRLSNMNFFKVSDLKLKKTITPVVYTGTIRERQMKNYIDYLSASLGSTLGNLERIVRSDWNGTEESMQTFGLYDCEKCKWLLLPAEKKHAWAVVLASDDTTRIIFLSYDESGSPIIDKKNWKRFAVCSETKVYSVIRSLEVLNKEAIVDPGVHITLVDGVPGCGKTAEIIARVNWKTDLVLTPGREAAAMIRRRACALHKSPVATSDNVRTFDSFVMNRKIFKFDAVYVDEGLMVHTGLLNFALKISGCKKAFVFGDAKQIPFINRVMNFDYPKELRTLIVDNVERRYVTHRCPRDVTSFLNTIYKAAVATTSPVVHSVKAIKVSGAGILRPELTKIKGKIITFTQSDKQSLIKSGYNDVNTVHEIQGETFEETAVVRATPTPIGLIARDSPHVLVALTRHTKAMVYYTVVFDAVTSIIADVEKVDQSILTMFATTVPTKWQLMQNSLYVHRNIFLPVSKTGFYTDMQEFYDRCLPGNSFVLNDFDAVTMRLRDNEFNLQPCRLTLSNLDPVPALIKNEAQNFLIPVLRTACERPRIPGLLENLVAMIKRNMNTPDLAGTVDITNMSISIVDNFFSSFVRDEVLLDHLDCVRASSIQSFSDWFSCQPTSAVGQLANFNFIDLPAFDTYMHMIKRQPKSRLDTSIQSEYPALQTIVYHPKVVNAVFGPVFKYLTTKFLSMVDSSKFFFYTRKKPEDLQEFFSDLSSHSDYEILELDVSKYDKSQSDFHFSIEMAIWEKLGLDDILAWMWSMGHKRTILQDFQAGIKTLIYYQRKSGDVTTFIGNTFIIAACVASMLPLDKCFKASFCGDDSLIYLPKGLEYPDIQATANLVWNFEAKLFRKKYGYFCGKYIIHHANGCIVYPDPLKLISKLGNKSLVGYEHVEEFRISLLDVAHSLFNGAYFHLLDDAIHELFPNAGGCSFVINCLCKYLSDKRLFRSLYIDVSK</sequence>
<dbReference type="GO" id="GO:0016556">
    <property type="term" value="P:mRNA modification"/>
    <property type="evidence" value="ECO:0007669"/>
    <property type="project" value="InterPro"/>
</dbReference>
<evidence type="ECO:0000259" key="14">
    <source>
        <dbReference type="PROSITE" id="PS51657"/>
    </source>
</evidence>
<feature type="domain" description="(+)RNA virus helicase C-terminal" evidence="14">
    <location>
        <begin position="831"/>
        <end position="1144"/>
    </location>
</feature>
<evidence type="ECO:0000256" key="5">
    <source>
        <dbReference type="ARBA" id="ARBA00022679"/>
    </source>
</evidence>
<dbReference type="GO" id="GO:0005524">
    <property type="term" value="F:ATP binding"/>
    <property type="evidence" value="ECO:0007669"/>
    <property type="project" value="UniProtKB-KW"/>
</dbReference>
<evidence type="ECO:0000256" key="4">
    <source>
        <dbReference type="ARBA" id="ARBA00022632"/>
    </source>
</evidence>
<dbReference type="Pfam" id="PF01660">
    <property type="entry name" value="Vmethyltransf"/>
    <property type="match status" value="1"/>
</dbReference>
<evidence type="ECO:0000256" key="6">
    <source>
        <dbReference type="ARBA" id="ARBA00022695"/>
    </source>
</evidence>
<keyword evidence="8" id="KW-0378">Hydrolase</keyword>
<feature type="domain" description="Alphavirus-like MT" evidence="15">
    <location>
        <begin position="72"/>
        <end position="287"/>
    </location>
</feature>
<dbReference type="InterPro" id="IPR043502">
    <property type="entry name" value="DNA/RNA_pol_sf"/>
</dbReference>
<dbReference type="InterPro" id="IPR002588">
    <property type="entry name" value="Alphavirus-like_MT_dom"/>
</dbReference>
<dbReference type="EMBL" id="KM873783">
    <property type="protein sequence ID" value="AJP08669.1"/>
    <property type="molecule type" value="Genomic_RNA"/>
</dbReference>
<evidence type="ECO:0000256" key="3">
    <source>
        <dbReference type="ARBA" id="ARBA00022484"/>
    </source>
</evidence>
<keyword evidence="11" id="KW-0899">Viral immunoevasion</keyword>
<evidence type="ECO:0000259" key="13">
    <source>
        <dbReference type="PROSITE" id="PS50507"/>
    </source>
</evidence>
<keyword evidence="10" id="KW-0693">Viral RNA replication</keyword>
<evidence type="ECO:0000256" key="7">
    <source>
        <dbReference type="ARBA" id="ARBA00022741"/>
    </source>
</evidence>
<dbReference type="PROSITE" id="PS51743">
    <property type="entry name" value="ALPHAVIRUS_MT"/>
    <property type="match status" value="1"/>
</dbReference>
<dbReference type="Pfam" id="PF01443">
    <property type="entry name" value="Viral_helicase1"/>
    <property type="match status" value="1"/>
</dbReference>
<keyword evidence="9" id="KW-0067">ATP-binding</keyword>
<dbReference type="InterPro" id="IPR027417">
    <property type="entry name" value="P-loop_NTPase"/>
</dbReference>
<evidence type="ECO:0000256" key="10">
    <source>
        <dbReference type="ARBA" id="ARBA00022953"/>
    </source>
</evidence>
<evidence type="ECO:0000259" key="15">
    <source>
        <dbReference type="PROSITE" id="PS51743"/>
    </source>
</evidence>
<keyword evidence="6" id="KW-0548">Nucleotidyltransferase</keyword>
<dbReference type="PROSITE" id="PS50507">
    <property type="entry name" value="RDRP_SSRNA_POS"/>
    <property type="match status" value="1"/>
</dbReference>
<dbReference type="GO" id="GO:0039694">
    <property type="term" value="P:viral RNA genome replication"/>
    <property type="evidence" value="ECO:0007669"/>
    <property type="project" value="InterPro"/>
</dbReference>